<dbReference type="STRING" id="2880.D7FRL1"/>
<dbReference type="InterPro" id="IPR017853">
    <property type="entry name" value="GH"/>
</dbReference>
<dbReference type="Proteomes" id="UP000002630">
    <property type="component" value="Linkage Group LG26"/>
</dbReference>
<evidence type="ECO:0000313" key="2">
    <source>
        <dbReference type="EMBL" id="CBJ30802.1"/>
    </source>
</evidence>
<gene>
    <name evidence="2" type="ORF">Esi_0216_0014</name>
</gene>
<accession>D7FRL1</accession>
<evidence type="ECO:0000259" key="1">
    <source>
        <dbReference type="Pfam" id="PF03537"/>
    </source>
</evidence>
<dbReference type="OrthoDB" id="2108802at2759"/>
<proteinExistence type="predicted"/>
<dbReference type="EMBL" id="FN648394">
    <property type="protein sequence ID" value="CBJ30802.1"/>
    <property type="molecule type" value="Genomic_DNA"/>
</dbReference>
<keyword evidence="3" id="KW-1185">Reference proteome</keyword>
<feature type="domain" description="Glycoside-hydrolase family GH114 TIM-barrel" evidence="1">
    <location>
        <begin position="1"/>
        <end position="78"/>
    </location>
</feature>
<dbReference type="InParanoid" id="D7FRL1"/>
<dbReference type="SUPFAM" id="SSF51445">
    <property type="entry name" value="(Trans)glycosidases"/>
    <property type="match status" value="1"/>
</dbReference>
<dbReference type="EMBL" id="FN649751">
    <property type="protein sequence ID" value="CBJ30802.1"/>
    <property type="molecule type" value="Genomic_DNA"/>
</dbReference>
<dbReference type="AlphaFoldDB" id="D7FRL1"/>
<dbReference type="Pfam" id="PF03537">
    <property type="entry name" value="Glyco_hydro_114"/>
    <property type="match status" value="1"/>
</dbReference>
<reference evidence="2 3" key="1">
    <citation type="journal article" date="2010" name="Nature">
        <title>The Ectocarpus genome and the independent evolution of multicellularity in brown algae.</title>
        <authorList>
            <person name="Cock J.M."/>
            <person name="Sterck L."/>
            <person name="Rouze P."/>
            <person name="Scornet D."/>
            <person name="Allen A.E."/>
            <person name="Amoutzias G."/>
            <person name="Anthouard V."/>
            <person name="Artiguenave F."/>
            <person name="Aury J.M."/>
            <person name="Badger J.H."/>
            <person name="Beszteri B."/>
            <person name="Billiau K."/>
            <person name="Bonnet E."/>
            <person name="Bothwell J.H."/>
            <person name="Bowler C."/>
            <person name="Boyen C."/>
            <person name="Brownlee C."/>
            <person name="Carrano C.J."/>
            <person name="Charrier B."/>
            <person name="Cho G.Y."/>
            <person name="Coelho S.M."/>
            <person name="Collen J."/>
            <person name="Corre E."/>
            <person name="Da Silva C."/>
            <person name="Delage L."/>
            <person name="Delaroque N."/>
            <person name="Dittami S.M."/>
            <person name="Doulbeau S."/>
            <person name="Elias M."/>
            <person name="Farnham G."/>
            <person name="Gachon C.M."/>
            <person name="Gschloessl B."/>
            <person name="Heesch S."/>
            <person name="Jabbari K."/>
            <person name="Jubin C."/>
            <person name="Kawai H."/>
            <person name="Kimura K."/>
            <person name="Kloareg B."/>
            <person name="Kupper F.C."/>
            <person name="Lang D."/>
            <person name="Le Bail A."/>
            <person name="Leblanc C."/>
            <person name="Lerouge P."/>
            <person name="Lohr M."/>
            <person name="Lopez P.J."/>
            <person name="Martens C."/>
            <person name="Maumus F."/>
            <person name="Michel G."/>
            <person name="Miranda-Saavedra D."/>
            <person name="Morales J."/>
            <person name="Moreau H."/>
            <person name="Motomura T."/>
            <person name="Nagasato C."/>
            <person name="Napoli C.A."/>
            <person name="Nelson D.R."/>
            <person name="Nyvall-Collen P."/>
            <person name="Peters A.F."/>
            <person name="Pommier C."/>
            <person name="Potin P."/>
            <person name="Poulain J."/>
            <person name="Quesneville H."/>
            <person name="Read B."/>
            <person name="Rensing S.A."/>
            <person name="Ritter A."/>
            <person name="Rousvoal S."/>
            <person name="Samanta M."/>
            <person name="Samson G."/>
            <person name="Schroeder D.C."/>
            <person name="Segurens B."/>
            <person name="Strittmatter M."/>
            <person name="Tonon T."/>
            <person name="Tregear J.W."/>
            <person name="Valentin K."/>
            <person name="von Dassow P."/>
            <person name="Yamagishi T."/>
            <person name="Van de Peer Y."/>
            <person name="Wincker P."/>
        </authorList>
    </citation>
    <scope>NUCLEOTIDE SEQUENCE [LARGE SCALE GENOMIC DNA]</scope>
    <source>
        <strain evidence="3">Ec32 / CCAP1310/4</strain>
    </source>
</reference>
<name>D7FRL1_ECTSI</name>
<sequence>MHVGMKNAIELLGDLSDYYDFGINESCHVWNECGAYKIPFLDKDKPVFNVEYDADYGICDEANEERLDTIFKEYDLNAAMCSCADSSRDVDCSDVTR</sequence>
<dbReference type="InterPro" id="IPR004352">
    <property type="entry name" value="GH114_TIM-barrel"/>
</dbReference>
<evidence type="ECO:0000313" key="3">
    <source>
        <dbReference type="Proteomes" id="UP000002630"/>
    </source>
</evidence>
<organism evidence="2 3">
    <name type="scientific">Ectocarpus siliculosus</name>
    <name type="common">Brown alga</name>
    <name type="synonym">Conferva siliculosa</name>
    <dbReference type="NCBI Taxonomy" id="2880"/>
    <lineage>
        <taxon>Eukaryota</taxon>
        <taxon>Sar</taxon>
        <taxon>Stramenopiles</taxon>
        <taxon>Ochrophyta</taxon>
        <taxon>PX clade</taxon>
        <taxon>Phaeophyceae</taxon>
        <taxon>Ectocarpales</taxon>
        <taxon>Ectocarpaceae</taxon>
        <taxon>Ectocarpus</taxon>
    </lineage>
</organism>
<protein>
    <recommendedName>
        <fullName evidence="1">Glycoside-hydrolase family GH114 TIM-barrel domain-containing protein</fullName>
    </recommendedName>
</protein>
<dbReference type="PANTHER" id="PTHR35273:SF2">
    <property type="entry name" value="ALPHA-GALACTOSIDASE"/>
    <property type="match status" value="1"/>
</dbReference>
<dbReference type="PANTHER" id="PTHR35273">
    <property type="entry name" value="ALPHA-1,4 POLYGALACTOSAMINIDASE, PUTATIVE (AFU_ORTHOLOGUE AFUA_3G07890)-RELATED"/>
    <property type="match status" value="1"/>
</dbReference>